<evidence type="ECO:0000313" key="12">
    <source>
        <dbReference type="Proteomes" id="UP000322188"/>
    </source>
</evidence>
<dbReference type="Proteomes" id="UP000322188">
    <property type="component" value="Unassembled WGS sequence"/>
</dbReference>
<accession>A0A5C8FGG5</accession>
<dbReference type="EMBL" id="SAYG01000006">
    <property type="protein sequence ID" value="TXJ45250.1"/>
    <property type="molecule type" value="Genomic_DNA"/>
</dbReference>
<dbReference type="EMBL" id="SAXX01000013">
    <property type="protein sequence ID" value="TXJ33215.1"/>
    <property type="molecule type" value="Genomic_DNA"/>
</dbReference>
<evidence type="ECO:0000313" key="15">
    <source>
        <dbReference type="Proteomes" id="UP000322814"/>
    </source>
</evidence>
<dbReference type="PANTHER" id="PTHR13696">
    <property type="entry name" value="P-LOOP CONTAINING NUCLEOSIDE TRIPHOSPHATE HYDROLASE"/>
    <property type="match status" value="1"/>
</dbReference>
<dbReference type="RefSeq" id="WP_021959694.1">
    <property type="nucleotide sequence ID" value="NZ_CAUDFA010000021.1"/>
</dbReference>
<reference evidence="12 13" key="1">
    <citation type="journal article" date="1992" name="Lakartidningen">
        <title>[Penicillin V and not amoxicillin is the first choice preparation in acute otitis].</title>
        <authorList>
            <person name="Kamme C."/>
            <person name="Lundgren K."/>
            <person name="Prellner K."/>
        </authorList>
    </citation>
    <scope>NUCLEOTIDE SEQUENCE [LARGE SCALE GENOMIC DNA]</scope>
    <source>
        <strain evidence="3 17">513A</strain>
        <strain evidence="11 12">PC2022III</strain>
        <strain evidence="10 20">PC2777IV</strain>
        <strain evidence="9 13">PC3053II</strain>
        <strain evidence="8 16">PC3714II</strain>
        <strain evidence="7 19">PC3997IV</strain>
        <strain evidence="6 15">PC4580III</strain>
        <strain evidence="4 14">PC5099IV</strain>
        <strain evidence="5 18">PC5538III-lc</strain>
        <strain evidence="2 21">W1</strain>
    </source>
</reference>
<evidence type="ECO:0000313" key="21">
    <source>
        <dbReference type="Proteomes" id="UP000325116"/>
    </source>
</evidence>
<dbReference type="Proteomes" id="UP000322327">
    <property type="component" value="Unassembled WGS sequence"/>
</dbReference>
<evidence type="ECO:0000313" key="6">
    <source>
        <dbReference type="EMBL" id="TXJ38084.1"/>
    </source>
</evidence>
<dbReference type="Proteomes" id="UP000322814">
    <property type="component" value="Unassembled WGS sequence"/>
</dbReference>
<organism evidence="11 12">
    <name type="scientific">Brachyspira aalborgi</name>
    <dbReference type="NCBI Taxonomy" id="29522"/>
    <lineage>
        <taxon>Bacteria</taxon>
        <taxon>Pseudomonadati</taxon>
        <taxon>Spirochaetota</taxon>
        <taxon>Spirochaetia</taxon>
        <taxon>Brachyspirales</taxon>
        <taxon>Brachyspiraceae</taxon>
        <taxon>Brachyspira</taxon>
    </lineage>
</organism>
<dbReference type="InterPro" id="IPR050678">
    <property type="entry name" value="DNA_Partitioning_ATPase"/>
</dbReference>
<dbReference type="Gene3D" id="3.40.50.300">
    <property type="entry name" value="P-loop containing nucleotide triphosphate hydrolases"/>
    <property type="match status" value="1"/>
</dbReference>
<proteinExistence type="predicted"/>
<evidence type="ECO:0000313" key="10">
    <source>
        <dbReference type="EMBL" id="TXJ57289.1"/>
    </source>
</evidence>
<dbReference type="Proteomes" id="UP000324707">
    <property type="component" value="Unassembled WGS sequence"/>
</dbReference>
<gene>
    <name evidence="10" type="ORF">EPJ67_05435</name>
    <name evidence="5" type="ORF">EPJ69_05430</name>
    <name evidence="8" type="ORF">EPJ70_02360</name>
    <name evidence="4" type="ORF">EPJ71_07535</name>
    <name evidence="11" type="ORF">EPJ74_07125</name>
    <name evidence="9" type="ORF">EPJ76_04695</name>
    <name evidence="6" type="ORF">EPJ78_05115</name>
    <name evidence="3" type="ORF">EPJ79_05025</name>
    <name evidence="2" type="ORF">EPJ80_05845</name>
    <name evidence="7" type="ORF">EPJ81_04275</name>
</gene>
<evidence type="ECO:0000313" key="8">
    <source>
        <dbReference type="EMBL" id="TXJ45250.1"/>
    </source>
</evidence>
<dbReference type="CDD" id="cd02042">
    <property type="entry name" value="ParAB_family"/>
    <property type="match status" value="1"/>
</dbReference>
<dbReference type="Proteomes" id="UP000324638">
    <property type="component" value="Unassembled WGS sequence"/>
</dbReference>
<dbReference type="EMBL" id="SAYI01000015">
    <property type="protein sequence ID" value="TXJ56420.1"/>
    <property type="molecule type" value="Genomic_DNA"/>
</dbReference>
<comment type="caution">
    <text evidence="11">The sequence shown here is derived from an EMBL/GenBank/DDBJ whole genome shotgun (WGS) entry which is preliminary data.</text>
</comment>
<dbReference type="EMBL" id="SAXT01000004">
    <property type="protein sequence ID" value="TXJ12309.1"/>
    <property type="molecule type" value="Genomic_DNA"/>
</dbReference>
<dbReference type="Proteomes" id="UP000325013">
    <property type="component" value="Unassembled WGS sequence"/>
</dbReference>
<dbReference type="InterPro" id="IPR025669">
    <property type="entry name" value="AAA_dom"/>
</dbReference>
<dbReference type="EMBL" id="SAYD01000018">
    <property type="protein sequence ID" value="TXJ38376.1"/>
    <property type="molecule type" value="Genomic_DNA"/>
</dbReference>
<dbReference type="AlphaFoldDB" id="A0A5C8FGG5"/>
<keyword evidence="14" id="KW-1185">Reference proteome</keyword>
<dbReference type="OrthoDB" id="9815116at2"/>
<dbReference type="EMBL" id="SAXU01000001">
    <property type="protein sequence ID" value="TXJ20507.1"/>
    <property type="molecule type" value="Genomic_DNA"/>
</dbReference>
<evidence type="ECO:0000313" key="13">
    <source>
        <dbReference type="Proteomes" id="UP000322327"/>
    </source>
</evidence>
<dbReference type="Proteomes" id="UP000325002">
    <property type="component" value="Unassembled WGS sequence"/>
</dbReference>
<dbReference type="SUPFAM" id="SSF52540">
    <property type="entry name" value="P-loop containing nucleoside triphosphate hydrolases"/>
    <property type="match status" value="1"/>
</dbReference>
<evidence type="ECO:0000313" key="18">
    <source>
        <dbReference type="Proteomes" id="UP000324707"/>
    </source>
</evidence>
<dbReference type="Proteomes" id="UP000325116">
    <property type="component" value="Unassembled WGS sequence"/>
</dbReference>
<dbReference type="EMBL" id="SAYJ01000013">
    <property type="protein sequence ID" value="TXJ57289.1"/>
    <property type="molecule type" value="Genomic_DNA"/>
</dbReference>
<dbReference type="PANTHER" id="PTHR13696:SF52">
    <property type="entry name" value="PARA FAMILY PROTEIN CT_582"/>
    <property type="match status" value="1"/>
</dbReference>
<dbReference type="Proteomes" id="UP000322659">
    <property type="component" value="Unassembled WGS sequence"/>
</dbReference>
<dbReference type="EMBL" id="SAYK01000005">
    <property type="protein sequence ID" value="TXJ60362.1"/>
    <property type="molecule type" value="Genomic_DNA"/>
</dbReference>
<evidence type="ECO:0000313" key="11">
    <source>
        <dbReference type="EMBL" id="TXJ60362.1"/>
    </source>
</evidence>
<protein>
    <submittedName>
        <fullName evidence="11">ParA family protein</fullName>
    </submittedName>
</protein>
<dbReference type="InterPro" id="IPR027417">
    <property type="entry name" value="P-loop_NTPase"/>
</dbReference>
<dbReference type="GeneID" id="61067085"/>
<dbReference type="FunFam" id="3.40.50.300:FF:000285">
    <property type="entry name" value="Sporulation initiation inhibitor Soj"/>
    <property type="match status" value="1"/>
</dbReference>
<evidence type="ECO:0000313" key="9">
    <source>
        <dbReference type="EMBL" id="TXJ56420.1"/>
    </source>
</evidence>
<evidence type="ECO:0000313" key="17">
    <source>
        <dbReference type="Proteomes" id="UP000324638"/>
    </source>
</evidence>
<evidence type="ECO:0000313" key="20">
    <source>
        <dbReference type="Proteomes" id="UP000325013"/>
    </source>
</evidence>
<dbReference type="EMBL" id="SAYB01000003">
    <property type="protein sequence ID" value="TXJ38084.1"/>
    <property type="molecule type" value="Genomic_DNA"/>
</dbReference>
<dbReference type="Pfam" id="PF13614">
    <property type="entry name" value="AAA_31"/>
    <property type="match status" value="1"/>
</dbReference>
<evidence type="ECO:0000313" key="2">
    <source>
        <dbReference type="EMBL" id="TXJ12309.1"/>
    </source>
</evidence>
<dbReference type="Proteomes" id="UP000324574">
    <property type="component" value="Unassembled WGS sequence"/>
</dbReference>
<feature type="domain" description="AAA" evidence="1">
    <location>
        <begin position="2"/>
        <end position="177"/>
    </location>
</feature>
<evidence type="ECO:0000313" key="16">
    <source>
        <dbReference type="Proteomes" id="UP000324574"/>
    </source>
</evidence>
<evidence type="ECO:0000313" key="5">
    <source>
        <dbReference type="EMBL" id="TXJ33215.1"/>
    </source>
</evidence>
<dbReference type="PIRSF" id="PIRSF009320">
    <property type="entry name" value="Nuc_binding_HP_1000"/>
    <property type="match status" value="1"/>
</dbReference>
<evidence type="ECO:0000313" key="3">
    <source>
        <dbReference type="EMBL" id="TXJ20507.1"/>
    </source>
</evidence>
<evidence type="ECO:0000313" key="14">
    <source>
        <dbReference type="Proteomes" id="UP000322659"/>
    </source>
</evidence>
<name>A0A5C8FGG5_9SPIR</name>
<reference evidence="11" key="2">
    <citation type="submission" date="2019-01" db="EMBL/GenBank/DDBJ databases">
        <authorList>
            <person name="Thorell K."/>
        </authorList>
    </citation>
    <scope>NUCLEOTIDE SEQUENCE</scope>
    <source>
        <strain evidence="3">513A</strain>
        <strain evidence="11">PC2022III</strain>
        <strain evidence="10">PC2777IV</strain>
        <strain evidence="9">PC3053II</strain>
        <strain evidence="8">PC3714II</strain>
        <strain evidence="7">PC3997IV</strain>
        <strain evidence="6">PC4580III</strain>
        <strain evidence="4">PC5099IV</strain>
        <strain evidence="5">PC5538III-lc</strain>
        <strain evidence="2">W1</strain>
    </source>
</reference>
<dbReference type="EMBL" id="SAXZ01000012">
    <property type="protein sequence ID" value="TXJ31957.1"/>
    <property type="molecule type" value="Genomic_DNA"/>
</dbReference>
<evidence type="ECO:0000313" key="7">
    <source>
        <dbReference type="EMBL" id="TXJ38376.1"/>
    </source>
</evidence>
<evidence type="ECO:0000313" key="19">
    <source>
        <dbReference type="Proteomes" id="UP000325002"/>
    </source>
</evidence>
<evidence type="ECO:0000313" key="4">
    <source>
        <dbReference type="EMBL" id="TXJ31957.1"/>
    </source>
</evidence>
<sequence length="260" mass="28887">MSKIIAIVNQKGGVGKTTTAVNLSAAIADMGYKTLLIDIDPQANTCLGIGISRDKTNKGIYDLLIGNAKVNEVIIKTYKENLYIIPSDSDLVGAQIELVSEIGREFKLKKAIESIKNNYEYILIDCPPTLGILTLNALTAADSVLIPIQCEFYALDGVVELNNTISLVKENLNPNLFIEGVLLTMYDGRTKLSSEVVREVVNFFKEKTYKTMIPRNVRLSEAPSYSKAIGDYDKECIGARSYKEFAREFIEKSKKEKIKI</sequence>
<evidence type="ECO:0000259" key="1">
    <source>
        <dbReference type="Pfam" id="PF13614"/>
    </source>
</evidence>